<keyword evidence="5 6" id="KW-0472">Membrane</keyword>
<dbReference type="Pfam" id="PF01292">
    <property type="entry name" value="Ni_hydr_CYTB"/>
    <property type="match status" value="1"/>
</dbReference>
<keyword evidence="2" id="KW-1003">Cell membrane</keyword>
<evidence type="ECO:0000313" key="9">
    <source>
        <dbReference type="Proteomes" id="UP000019760"/>
    </source>
</evidence>
<evidence type="ECO:0000256" key="1">
    <source>
        <dbReference type="ARBA" id="ARBA00004651"/>
    </source>
</evidence>
<evidence type="ECO:0000256" key="2">
    <source>
        <dbReference type="ARBA" id="ARBA00022475"/>
    </source>
</evidence>
<name>A0A023D202_ACIMT</name>
<evidence type="ECO:0000256" key="4">
    <source>
        <dbReference type="ARBA" id="ARBA00022989"/>
    </source>
</evidence>
<feature type="transmembrane region" description="Helical" evidence="6">
    <location>
        <begin position="24"/>
        <end position="47"/>
    </location>
</feature>
<dbReference type="AlphaFoldDB" id="A0A023D202"/>
<evidence type="ECO:0000256" key="5">
    <source>
        <dbReference type="ARBA" id="ARBA00023136"/>
    </source>
</evidence>
<protein>
    <recommendedName>
        <fullName evidence="7">Cytochrome b561 bacterial/Ni-hydrogenase domain-containing protein</fullName>
    </recommendedName>
</protein>
<dbReference type="PANTHER" id="PTHR30485">
    <property type="entry name" value="NI/FE-HYDROGENASE 1 B-TYPE CYTOCHROME SUBUNIT"/>
    <property type="match status" value="1"/>
</dbReference>
<dbReference type="GO" id="GO:0022904">
    <property type="term" value="P:respiratory electron transport chain"/>
    <property type="evidence" value="ECO:0007669"/>
    <property type="project" value="InterPro"/>
</dbReference>
<feature type="transmembrane region" description="Helical" evidence="6">
    <location>
        <begin position="67"/>
        <end position="94"/>
    </location>
</feature>
<comment type="subcellular location">
    <subcellularLocation>
        <location evidence="1">Cell membrane</location>
        <topology evidence="1">Multi-pass membrane protein</topology>
    </subcellularLocation>
</comment>
<feature type="transmembrane region" description="Helical" evidence="6">
    <location>
        <begin position="135"/>
        <end position="155"/>
    </location>
</feature>
<reference evidence="9" key="1">
    <citation type="journal article" date="2014" name="FEMS Microbiol. Lett.">
        <title>Draft Genomic DNA Sequence of the Facultatively Methylotrophic Bacterium Acidomonas methanolica type strain MB58.</title>
        <authorList>
            <person name="Higashiura N."/>
            <person name="Hadano H."/>
            <person name="Hirakawa H."/>
            <person name="Matsutani M."/>
            <person name="Takabe S."/>
            <person name="Matsushita K."/>
            <person name="Azuma Y."/>
        </authorList>
    </citation>
    <scope>NUCLEOTIDE SEQUENCE [LARGE SCALE GENOMIC DNA]</scope>
    <source>
        <strain evidence="9">MB58</strain>
    </source>
</reference>
<evidence type="ECO:0000259" key="7">
    <source>
        <dbReference type="Pfam" id="PF01292"/>
    </source>
</evidence>
<dbReference type="InterPro" id="IPR016174">
    <property type="entry name" value="Di-haem_cyt_TM"/>
</dbReference>
<dbReference type="GO" id="GO:0009055">
    <property type="term" value="F:electron transfer activity"/>
    <property type="evidence" value="ECO:0007669"/>
    <property type="project" value="InterPro"/>
</dbReference>
<keyword evidence="4 6" id="KW-1133">Transmembrane helix</keyword>
<organism evidence="8 9">
    <name type="scientific">Acidomonas methanolica NBRC 104435</name>
    <dbReference type="NCBI Taxonomy" id="1231351"/>
    <lineage>
        <taxon>Bacteria</taxon>
        <taxon>Pseudomonadati</taxon>
        <taxon>Pseudomonadota</taxon>
        <taxon>Alphaproteobacteria</taxon>
        <taxon>Acetobacterales</taxon>
        <taxon>Acetobacteraceae</taxon>
        <taxon>Acidomonas</taxon>
    </lineage>
</organism>
<comment type="caution">
    <text evidence="8">The sequence shown here is derived from an EMBL/GenBank/DDBJ whole genome shotgun (WGS) entry which is preliminary data.</text>
</comment>
<dbReference type="EMBL" id="BAND01000008">
    <property type="protein sequence ID" value="GAJ27851.1"/>
    <property type="molecule type" value="Genomic_DNA"/>
</dbReference>
<gene>
    <name evidence="8" type="ORF">Amme_008_016</name>
</gene>
<reference evidence="8 9" key="2">
    <citation type="journal article" date="2014" name="FEMS Microbiol. Lett.">
        <title>Draft genomic DNA sequence of the facultatively methylotrophic bacterium Acidomonas methanolica type strain MB58.</title>
        <authorList>
            <person name="Higashiura N."/>
            <person name="Hadano H."/>
            <person name="Hirakawa H."/>
            <person name="Matsutani M."/>
            <person name="Takabe S."/>
            <person name="Matsushita K."/>
            <person name="Azuma Y."/>
        </authorList>
    </citation>
    <scope>NUCLEOTIDE SEQUENCE [LARGE SCALE GENOMIC DNA]</scope>
    <source>
        <strain evidence="8 9">MB58</strain>
    </source>
</reference>
<sequence>MFQSESPDMLSSRRVRPGRTPSPVIRITHWIGAASMLVMIGSGWQIYNASPILPFEFPPWATLGGWLGGGIAWHFAAMWVLMAAGVVYLGYGALSGHFRRDLRPAGPRAVGRDVAQALRFRLSHTAGHYNAVQRLLYTGVLIVALLTVASGLSIWKPVQLGWLTWLFGGYDIARRIHFAMMTLIVAFLVIHIVLALLVPQTLFGMIFGRRPPAASQETVR</sequence>
<dbReference type="Proteomes" id="UP000019760">
    <property type="component" value="Unassembled WGS sequence"/>
</dbReference>
<proteinExistence type="predicted"/>
<dbReference type="GO" id="GO:0020037">
    <property type="term" value="F:heme binding"/>
    <property type="evidence" value="ECO:0007669"/>
    <property type="project" value="TreeGrafter"/>
</dbReference>
<dbReference type="InterPro" id="IPR051542">
    <property type="entry name" value="Hydrogenase_cytochrome"/>
</dbReference>
<dbReference type="Gene3D" id="1.20.950.20">
    <property type="entry name" value="Transmembrane di-heme cytochromes, Chain C"/>
    <property type="match status" value="1"/>
</dbReference>
<dbReference type="GO" id="GO:0005886">
    <property type="term" value="C:plasma membrane"/>
    <property type="evidence" value="ECO:0007669"/>
    <property type="project" value="UniProtKB-SubCell"/>
</dbReference>
<feature type="transmembrane region" description="Helical" evidence="6">
    <location>
        <begin position="175"/>
        <end position="198"/>
    </location>
</feature>
<evidence type="ECO:0000313" key="8">
    <source>
        <dbReference type="EMBL" id="GAJ27851.1"/>
    </source>
</evidence>
<dbReference type="PANTHER" id="PTHR30485:SF1">
    <property type="entry name" value="CYTOCHROME YDHU-RELATED"/>
    <property type="match status" value="1"/>
</dbReference>
<feature type="domain" description="Cytochrome b561 bacterial/Ni-hydrogenase" evidence="7">
    <location>
        <begin position="22"/>
        <end position="207"/>
    </location>
</feature>
<accession>A0A023D202</accession>
<evidence type="ECO:0000256" key="3">
    <source>
        <dbReference type="ARBA" id="ARBA00022692"/>
    </source>
</evidence>
<evidence type="ECO:0000256" key="6">
    <source>
        <dbReference type="SAM" id="Phobius"/>
    </source>
</evidence>
<dbReference type="SUPFAM" id="SSF81342">
    <property type="entry name" value="Transmembrane di-heme cytochromes"/>
    <property type="match status" value="1"/>
</dbReference>
<keyword evidence="9" id="KW-1185">Reference proteome</keyword>
<keyword evidence="3 6" id="KW-0812">Transmembrane</keyword>
<dbReference type="InterPro" id="IPR011577">
    <property type="entry name" value="Cyt_b561_bac/Ni-Hgenase"/>
</dbReference>